<sequence>MPRCTRCNAPLHGGSDAPSGDPATPPSDDTTTIAGPSAPPSGNPFGGEATIQDAPGAPSGGGVPSYESTVRDPLGRLGKAPSSFGGPSGDDTETRTDTGDERTITSSGPGGGVLGAPGAGRHSASGTSGAGSPPADGPGNTLSAGTSDDAPTWDVPGAHGMPGQPGTPGNTNPFGGPTLAGRAYNEGGGAGTGAGPLPPPWANQQQDPVGAPWVPVPDAPTSQFPPSGETSTSLSPEPWAEPAMWQPPAPPKKSKQPYILIAAGMLLLAGIALGIVLWPSGSKSAPPASAAGSQSSESVTTESETASGSPSASSGDLDEQAGAVDGLLQEMSGTRSDLGSVVTAGCGTAGLQRIRDQRQEQLGKARALEVGALDDGEALKDALVRALQASVESNQRYLDVAPGCPSDEEVADVNQEARDAKVEFIRYWSPIAEKAGLPARSADNI</sequence>
<feature type="region of interest" description="Disordered" evidence="1">
    <location>
        <begin position="1"/>
        <end position="254"/>
    </location>
</feature>
<gene>
    <name evidence="3" type="ORF">ACFQZM_44000</name>
</gene>
<comment type="caution">
    <text evidence="3">The sequence shown here is derived from an EMBL/GenBank/DDBJ whole genome shotgun (WGS) entry which is preliminary data.</text>
</comment>
<evidence type="ECO:0000256" key="1">
    <source>
        <dbReference type="SAM" id="MobiDB-lite"/>
    </source>
</evidence>
<feature type="compositionally biased region" description="Polar residues" evidence="1">
    <location>
        <begin position="220"/>
        <end position="235"/>
    </location>
</feature>
<name>A0ABW2XZ38_9ACTN</name>
<feature type="region of interest" description="Disordered" evidence="1">
    <location>
        <begin position="282"/>
        <end position="319"/>
    </location>
</feature>
<feature type="compositionally biased region" description="Low complexity" evidence="1">
    <location>
        <begin position="15"/>
        <end position="32"/>
    </location>
</feature>
<keyword evidence="2" id="KW-0472">Membrane</keyword>
<feature type="compositionally biased region" description="Low complexity" evidence="1">
    <location>
        <begin position="119"/>
        <end position="139"/>
    </location>
</feature>
<feature type="transmembrane region" description="Helical" evidence="2">
    <location>
        <begin position="258"/>
        <end position="278"/>
    </location>
</feature>
<feature type="compositionally biased region" description="Low complexity" evidence="1">
    <location>
        <begin position="162"/>
        <end position="185"/>
    </location>
</feature>
<keyword evidence="2" id="KW-0812">Transmembrane</keyword>
<dbReference type="EMBL" id="JBHTGP010000031">
    <property type="protein sequence ID" value="MFD0691518.1"/>
    <property type="molecule type" value="Genomic_DNA"/>
</dbReference>
<feature type="compositionally biased region" description="Basic and acidic residues" evidence="1">
    <location>
        <begin position="92"/>
        <end position="103"/>
    </location>
</feature>
<protein>
    <submittedName>
        <fullName evidence="3">Uncharacterized protein</fullName>
    </submittedName>
</protein>
<proteinExistence type="predicted"/>
<keyword evidence="4" id="KW-1185">Reference proteome</keyword>
<evidence type="ECO:0000313" key="4">
    <source>
        <dbReference type="Proteomes" id="UP001597063"/>
    </source>
</evidence>
<dbReference type="Proteomes" id="UP001597063">
    <property type="component" value="Unassembled WGS sequence"/>
</dbReference>
<reference evidence="4" key="1">
    <citation type="journal article" date="2019" name="Int. J. Syst. Evol. Microbiol.">
        <title>The Global Catalogue of Microorganisms (GCM) 10K type strain sequencing project: providing services to taxonomists for standard genome sequencing and annotation.</title>
        <authorList>
            <consortium name="The Broad Institute Genomics Platform"/>
            <consortium name="The Broad Institute Genome Sequencing Center for Infectious Disease"/>
            <person name="Wu L."/>
            <person name="Ma J."/>
        </authorList>
    </citation>
    <scope>NUCLEOTIDE SEQUENCE [LARGE SCALE GENOMIC DNA]</scope>
    <source>
        <strain evidence="4">JCM 9371</strain>
    </source>
</reference>
<organism evidence="3 4">
    <name type="scientific">Actinomadura fibrosa</name>
    <dbReference type="NCBI Taxonomy" id="111802"/>
    <lineage>
        <taxon>Bacteria</taxon>
        <taxon>Bacillati</taxon>
        <taxon>Actinomycetota</taxon>
        <taxon>Actinomycetes</taxon>
        <taxon>Streptosporangiales</taxon>
        <taxon>Thermomonosporaceae</taxon>
        <taxon>Actinomadura</taxon>
    </lineage>
</organism>
<accession>A0ABW2XZ38</accession>
<feature type="compositionally biased region" description="Gly residues" evidence="1">
    <location>
        <begin position="108"/>
        <end position="118"/>
    </location>
</feature>
<evidence type="ECO:0000256" key="2">
    <source>
        <dbReference type="SAM" id="Phobius"/>
    </source>
</evidence>
<evidence type="ECO:0000313" key="3">
    <source>
        <dbReference type="EMBL" id="MFD0691518.1"/>
    </source>
</evidence>
<feature type="compositionally biased region" description="Low complexity" evidence="1">
    <location>
        <begin position="282"/>
        <end position="315"/>
    </location>
</feature>
<dbReference type="RefSeq" id="WP_131755877.1">
    <property type="nucleotide sequence ID" value="NZ_CAACUY010000009.1"/>
</dbReference>
<keyword evidence="2" id="KW-1133">Transmembrane helix</keyword>